<dbReference type="Pfam" id="PF07725">
    <property type="entry name" value="LRR_3"/>
    <property type="match status" value="3"/>
</dbReference>
<dbReference type="InterPro" id="IPR044974">
    <property type="entry name" value="Disease_R_plants"/>
</dbReference>
<evidence type="ECO:0000256" key="2">
    <source>
        <dbReference type="ARBA" id="ARBA00022737"/>
    </source>
</evidence>
<dbReference type="Gene3D" id="3.40.50.10140">
    <property type="entry name" value="Toll/interleukin-1 receptor homology (TIR) domain"/>
    <property type="match status" value="2"/>
</dbReference>
<dbReference type="PROSITE" id="PS50104">
    <property type="entry name" value="TIR"/>
    <property type="match status" value="2"/>
</dbReference>
<dbReference type="GO" id="GO:0006952">
    <property type="term" value="P:defense response"/>
    <property type="evidence" value="ECO:0007669"/>
    <property type="project" value="UniProtKB-KW"/>
</dbReference>
<dbReference type="PRINTS" id="PR00364">
    <property type="entry name" value="DISEASERSIST"/>
</dbReference>
<evidence type="ECO:0000256" key="1">
    <source>
        <dbReference type="ARBA" id="ARBA00022614"/>
    </source>
</evidence>
<dbReference type="InterPro" id="IPR027417">
    <property type="entry name" value="P-loop_NTPase"/>
</dbReference>
<dbReference type="InterPro" id="IPR035897">
    <property type="entry name" value="Toll_tir_struct_dom_sf"/>
</dbReference>
<dbReference type="InterPro" id="IPR000157">
    <property type="entry name" value="TIR_dom"/>
</dbReference>
<dbReference type="SUPFAM" id="SSF52058">
    <property type="entry name" value="L domain-like"/>
    <property type="match status" value="2"/>
</dbReference>
<proteinExistence type="predicted"/>
<dbReference type="SMART" id="SM00255">
    <property type="entry name" value="TIR"/>
    <property type="match status" value="2"/>
</dbReference>
<dbReference type="Gene3D" id="3.40.50.300">
    <property type="entry name" value="P-loop containing nucleotide triphosphate hydrolases"/>
    <property type="match status" value="2"/>
</dbReference>
<dbReference type="Gene3D" id="1.10.8.430">
    <property type="entry name" value="Helical domain of apoptotic protease-activating factors"/>
    <property type="match status" value="2"/>
</dbReference>
<dbReference type="SUPFAM" id="SSF46785">
    <property type="entry name" value="Winged helix' DNA-binding domain"/>
    <property type="match status" value="2"/>
</dbReference>
<keyword evidence="1" id="KW-0433">Leucine-rich repeat</keyword>
<feature type="domain" description="TIR" evidence="4">
    <location>
        <begin position="164"/>
        <end position="297"/>
    </location>
</feature>
<dbReference type="PANTHER" id="PTHR11017">
    <property type="entry name" value="LEUCINE-RICH REPEAT-CONTAINING PROTEIN"/>
    <property type="match status" value="1"/>
</dbReference>
<dbReference type="GO" id="GO:0043531">
    <property type="term" value="F:ADP binding"/>
    <property type="evidence" value="ECO:0007669"/>
    <property type="project" value="InterPro"/>
</dbReference>
<dbReference type="GO" id="GO:0007165">
    <property type="term" value="P:signal transduction"/>
    <property type="evidence" value="ECO:0007669"/>
    <property type="project" value="InterPro"/>
</dbReference>
<keyword evidence="2" id="KW-0677">Repeat</keyword>
<organism evidence="5">
    <name type="scientific">Salix viminalis</name>
    <name type="common">Common osier</name>
    <name type="synonym">Basket willow</name>
    <dbReference type="NCBI Taxonomy" id="40686"/>
    <lineage>
        <taxon>Eukaryota</taxon>
        <taxon>Viridiplantae</taxon>
        <taxon>Streptophyta</taxon>
        <taxon>Embryophyta</taxon>
        <taxon>Tracheophyta</taxon>
        <taxon>Spermatophyta</taxon>
        <taxon>Magnoliopsida</taxon>
        <taxon>eudicotyledons</taxon>
        <taxon>Gunneridae</taxon>
        <taxon>Pentapetalae</taxon>
        <taxon>rosids</taxon>
        <taxon>fabids</taxon>
        <taxon>Malpighiales</taxon>
        <taxon>Salicaceae</taxon>
        <taxon>Saliceae</taxon>
        <taxon>Salix</taxon>
    </lineage>
</organism>
<dbReference type="Pfam" id="PF01582">
    <property type="entry name" value="TIR"/>
    <property type="match status" value="2"/>
</dbReference>
<dbReference type="SUPFAM" id="SSF52200">
    <property type="entry name" value="Toll/Interleukin receptor TIR domain"/>
    <property type="match status" value="2"/>
</dbReference>
<feature type="domain" description="TIR" evidence="4">
    <location>
        <begin position="914"/>
        <end position="1094"/>
    </location>
</feature>
<dbReference type="Pfam" id="PF23282">
    <property type="entry name" value="WHD_ROQ1"/>
    <property type="match status" value="2"/>
</dbReference>
<dbReference type="InterPro" id="IPR011713">
    <property type="entry name" value="Leu-rich_rpt_3"/>
</dbReference>
<evidence type="ECO:0000256" key="3">
    <source>
        <dbReference type="ARBA" id="ARBA00022821"/>
    </source>
</evidence>
<dbReference type="EMBL" id="CAADRP010001576">
    <property type="protein sequence ID" value="VFU42337.1"/>
    <property type="molecule type" value="Genomic_DNA"/>
</dbReference>
<dbReference type="InterPro" id="IPR036390">
    <property type="entry name" value="WH_DNA-bd_sf"/>
</dbReference>
<name>A0A6N2LMX7_SALVM</name>
<dbReference type="SUPFAM" id="SSF52540">
    <property type="entry name" value="P-loop containing nucleoside triphosphate hydrolases"/>
    <property type="match status" value="2"/>
</dbReference>
<reference evidence="5" key="1">
    <citation type="submission" date="2019-03" db="EMBL/GenBank/DDBJ databases">
        <authorList>
            <person name="Mank J."/>
            <person name="Almeida P."/>
        </authorList>
    </citation>
    <scope>NUCLEOTIDE SEQUENCE</scope>
    <source>
        <strain evidence="5">78183</strain>
    </source>
</reference>
<dbReference type="InterPro" id="IPR032675">
    <property type="entry name" value="LRR_dom_sf"/>
</dbReference>
<protein>
    <recommendedName>
        <fullName evidence="4">TIR domain-containing protein</fullName>
    </recommendedName>
</protein>
<keyword evidence="3" id="KW-0611">Plant defense</keyword>
<evidence type="ECO:0000313" key="5">
    <source>
        <dbReference type="EMBL" id="VFU42337.1"/>
    </source>
</evidence>
<dbReference type="InterPro" id="IPR042197">
    <property type="entry name" value="Apaf_helical"/>
</dbReference>
<dbReference type="SMART" id="SM00382">
    <property type="entry name" value="AAA"/>
    <property type="match status" value="2"/>
</dbReference>
<gene>
    <name evidence="5" type="ORF">SVIM_LOCUS253445</name>
</gene>
<sequence>MMMDEFDQRLSSVLQLFSLHAVRRKPCKDYEELQKRERGCGSELVMLDMQGSKVQKLWKGTKGTNVVEGLALDVQGSFNTKSFTKMRRLQLLQITGAHLAGSYSLLPRELIWLCWPECPLKSLPSDFHLSELVILDMQKSKVRKLWKGTKSPFSSMSSSYRHRWNYDVFLSFRGEDTRKTITDHLYSALIQAGIHTFRDDNELPRGEEISPQLLRAIEGSRISVVVFSTNYASSRWCLDELVKIIECRQKTHQAELIKTVVNDIACKLGNKTLHVAKHPVGISSRVQGVISLLRGARNNVGIVGIHGIAGIGKTTIAKAVFNNLYFGFEGSSFLSGVREISDKPNGLVELQERLVNDILKPNVWKISNVYEGMNLIKERLHRKNVLVVFDDVDKREQVEALMGERCWFGDGSILIIVTKNKHLLTEVEVDGMYHAKALDQDQSLQLFSLHAFRETRPAKDYEVLSGMVVDYCKGLPLALKILGSHLSIRDKAGWEIDIAHWQNIPHDDIQGKLRVSFDALDVDSSEIFLDIACFFVGKDKDYVANIVGARYSCHPEVAFRALIGRSLIRINTENKNRLWMHDIVRKMGREIIRQRSRNHPGNCSRIVLPKDAYTVLSKEMGTEAVEGLALDVQGSFSTKSFTKMRRLQLLRITGAHLAGSYSLLPRELIWLCWLGCPLKSLPSDFHLSELVILDMQGSKVRKLWKGTKRLVLLNLKDCNNLKTLPESMGSLKSLQTLNVTRCSQLEKLPDSLGGLESLTELFAKGTAIKQLPTSARYLKKLTKLSFGGYKNVFSSSDPPSKSRFSRFSSWVSPKSCSSSIAMLPASFTTFSSLKELDLSNPGLPDAISSIDLGSLSFLEDLNLSGNGFLNLPSGISRLPKLQCFTVERCKNLLSISELPSSVLFLSINGCTSIQRVSAPLHHERLPLLNVKGCRNLIEIQGMEFAGNNWSILNLDDCNNLSENYKMREEISPQLLRAIEGSRISVVVFSKNYASSRWCLDELVKIIECKQKIDQVVLPIFYDTDPSDVRKQTGSYAKAFDEHEEHFKEEMEKVNRWREALAQAGNLSGWGLNNEANGYEAKLIKTVVNNVACKLGNKTLHVAKHPVGISSRVQRVISLLRGARNNVGIVGIYGIAGIGKTTIAKAVFNNLYCRFEGSSFLSGVREISDKPNGLVELQERLVNDILKPNVWKISNVYEGMNLIKERLHRKNVLVVLDDVDKREQVEALMGERCWFGDGSILIIVTKNKHLLTEVEVDGMYHAKALDQDQSLQLFSLHAFRETRPAKDYEVLSGMVVDYCKGLPLALKILGSHLVGQDKAGWEINIAHWRNIPHDDIQAKLRVSFDALDVDSREIFLDIACFFVGKDKDYVADIVGARYGCHPEVAFRALIGRSLIAIDTENQNSLWMHDIVRKMGREIIRQRSRNHPGNCSRIVLPKDAYTVLSKEMGTDAVEGLALDVQGSFNTKSFKKMRRLQLLQITGAHLAGSYSLLPRELIWLCWPECPLKSLPSDFHIGELVILDMQGSKVRKLWKGTKSLVLLNLKDCNSLKTLPESMGSLKSLQTLNVTECSQLEKLPDSLGGLESLTDISRLTKLWSFRVQRCKNLLSISELPSSVLDLRIDDCTSIERVSAQPQHERMLTLCVAGCRNLIEIQGMEFAGNRWSYFDSGDCNNLSENSKMSLIQEPSLEKSKIMENVGLKNAGCI</sequence>
<dbReference type="PANTHER" id="PTHR11017:SF570">
    <property type="entry name" value="DISEASE RESISTANCE PROTEIN (TIR-NBS CLASS)-RELATED"/>
    <property type="match status" value="1"/>
</dbReference>
<dbReference type="Gene3D" id="3.80.10.10">
    <property type="entry name" value="Ribonuclease Inhibitor"/>
    <property type="match status" value="3"/>
</dbReference>
<dbReference type="Pfam" id="PF00931">
    <property type="entry name" value="NB-ARC"/>
    <property type="match status" value="2"/>
</dbReference>
<accession>A0A6N2LMX7</accession>
<dbReference type="InterPro" id="IPR058192">
    <property type="entry name" value="WHD_ROQ1-like"/>
</dbReference>
<dbReference type="InterPro" id="IPR002182">
    <property type="entry name" value="NB-ARC"/>
</dbReference>
<dbReference type="InterPro" id="IPR003593">
    <property type="entry name" value="AAA+_ATPase"/>
</dbReference>
<evidence type="ECO:0000259" key="4">
    <source>
        <dbReference type="PROSITE" id="PS50104"/>
    </source>
</evidence>